<dbReference type="EMBL" id="OX459959">
    <property type="protein sequence ID" value="CAI9164626.1"/>
    <property type="molecule type" value="Genomic_DNA"/>
</dbReference>
<gene>
    <name evidence="2" type="ORF">MRATA1EN1_LOCUS13588</name>
</gene>
<dbReference type="Proteomes" id="UP001176941">
    <property type="component" value="Chromosome 23"/>
</dbReference>
<feature type="region of interest" description="Disordered" evidence="1">
    <location>
        <begin position="64"/>
        <end position="94"/>
    </location>
</feature>
<organism evidence="2 3">
    <name type="scientific">Rangifer tarandus platyrhynchus</name>
    <name type="common">Svalbard reindeer</name>
    <dbReference type="NCBI Taxonomy" id="3082113"/>
    <lineage>
        <taxon>Eukaryota</taxon>
        <taxon>Metazoa</taxon>
        <taxon>Chordata</taxon>
        <taxon>Craniata</taxon>
        <taxon>Vertebrata</taxon>
        <taxon>Euteleostomi</taxon>
        <taxon>Mammalia</taxon>
        <taxon>Eutheria</taxon>
        <taxon>Laurasiatheria</taxon>
        <taxon>Artiodactyla</taxon>
        <taxon>Ruminantia</taxon>
        <taxon>Pecora</taxon>
        <taxon>Cervidae</taxon>
        <taxon>Odocoileinae</taxon>
        <taxon>Rangifer</taxon>
    </lineage>
</organism>
<protein>
    <submittedName>
        <fullName evidence="2">Uncharacterized protein</fullName>
    </submittedName>
</protein>
<accession>A0ABN8YXJ9</accession>
<evidence type="ECO:0000256" key="1">
    <source>
        <dbReference type="SAM" id="MobiDB-lite"/>
    </source>
</evidence>
<proteinExistence type="predicted"/>
<reference evidence="2" key="1">
    <citation type="submission" date="2023-04" db="EMBL/GenBank/DDBJ databases">
        <authorList>
            <consortium name="ELIXIR-Norway"/>
        </authorList>
    </citation>
    <scope>NUCLEOTIDE SEQUENCE [LARGE SCALE GENOMIC DNA]</scope>
</reference>
<name>A0ABN8YXJ9_RANTA</name>
<keyword evidence="3" id="KW-1185">Reference proteome</keyword>
<feature type="compositionally biased region" description="Polar residues" evidence="1">
    <location>
        <begin position="69"/>
        <end position="94"/>
    </location>
</feature>
<sequence length="94" mass="10251">MTLGKRLDLLARCCVMTNHSPPYGNKQCLVPRALSLFSTQKEFFRRGAAEDILPLQKRSRLCFPGESLKPQNKESLAASSSEGSPQPTATGSPT</sequence>
<evidence type="ECO:0000313" key="3">
    <source>
        <dbReference type="Proteomes" id="UP001176941"/>
    </source>
</evidence>
<evidence type="ECO:0000313" key="2">
    <source>
        <dbReference type="EMBL" id="CAI9164626.1"/>
    </source>
</evidence>